<evidence type="ECO:0000313" key="4">
    <source>
        <dbReference type="Proteomes" id="UP001604277"/>
    </source>
</evidence>
<dbReference type="PANTHER" id="PTHR43049">
    <property type="entry name" value="EARLY ENDOSOME ANTIGEN"/>
    <property type="match status" value="1"/>
</dbReference>
<dbReference type="PANTHER" id="PTHR43049:SF1">
    <property type="entry name" value="EARLY ENDOSOME ANTIGEN"/>
    <property type="match status" value="1"/>
</dbReference>
<evidence type="ECO:0000259" key="2">
    <source>
        <dbReference type="Pfam" id="PF26581"/>
    </source>
</evidence>
<organism evidence="3 4">
    <name type="scientific">Forsythia ovata</name>
    <dbReference type="NCBI Taxonomy" id="205694"/>
    <lineage>
        <taxon>Eukaryota</taxon>
        <taxon>Viridiplantae</taxon>
        <taxon>Streptophyta</taxon>
        <taxon>Embryophyta</taxon>
        <taxon>Tracheophyta</taxon>
        <taxon>Spermatophyta</taxon>
        <taxon>Magnoliopsida</taxon>
        <taxon>eudicotyledons</taxon>
        <taxon>Gunneridae</taxon>
        <taxon>Pentapetalae</taxon>
        <taxon>asterids</taxon>
        <taxon>lamiids</taxon>
        <taxon>Lamiales</taxon>
        <taxon>Oleaceae</taxon>
        <taxon>Forsythieae</taxon>
        <taxon>Forsythia</taxon>
    </lineage>
</organism>
<feature type="domain" description="WIT1/2 N-terminal helical bundle" evidence="2">
    <location>
        <begin position="27"/>
        <end position="149"/>
    </location>
</feature>
<keyword evidence="4" id="KW-1185">Reference proteome</keyword>
<dbReference type="EMBL" id="JBFOLJ010000007">
    <property type="protein sequence ID" value="KAL2521107.1"/>
    <property type="molecule type" value="Genomic_DNA"/>
</dbReference>
<accession>A0ABD1U7Y5</accession>
<proteinExistence type="predicted"/>
<reference evidence="4" key="1">
    <citation type="submission" date="2024-07" db="EMBL/GenBank/DDBJ databases">
        <title>Two chromosome-level genome assemblies of Korean endemic species Abeliophyllum distichum and Forsythia ovata (Oleaceae).</title>
        <authorList>
            <person name="Jang H."/>
        </authorList>
    </citation>
    <scope>NUCLEOTIDE SEQUENCE [LARGE SCALE GENOMIC DNA]</scope>
</reference>
<comment type="caution">
    <text evidence="3">The sequence shown here is derived from an EMBL/GenBank/DDBJ whole genome shotgun (WGS) entry which is preliminary data.</text>
</comment>
<gene>
    <name evidence="3" type="ORF">Fot_25030</name>
</gene>
<feature type="coiled-coil region" evidence="1">
    <location>
        <begin position="2"/>
        <end position="67"/>
    </location>
</feature>
<protein>
    <recommendedName>
        <fullName evidence="2">WIT1/2 N-terminal helical bundle domain-containing protein</fullName>
    </recommendedName>
</protein>
<dbReference type="InterPro" id="IPR058610">
    <property type="entry name" value="WIT1_2_N"/>
</dbReference>
<feature type="coiled-coil region" evidence="1">
    <location>
        <begin position="176"/>
        <end position="241"/>
    </location>
</feature>
<dbReference type="Proteomes" id="UP001604277">
    <property type="component" value="Unassembled WGS sequence"/>
</dbReference>
<name>A0ABD1U7Y5_9LAMI</name>
<dbReference type="AlphaFoldDB" id="A0ABD1U7Y5"/>
<sequence>MDERYGVQIKTLQEELQAQEEKDRELTNVNEAFNGLSLKVNSSRKKMDELELELQTSAGESQKFEELHKESGLHAESETKRALEFKRLLELAASSAKEMEDQMACVQLELKSLYEKIAENQKVEEALIFMQEVEQRLASNETLINELTQELELKSAFESKAIKDIAALENHFSSTKENLQEKISDLKDLKLKLGNEVSAREELEQQLKSQESKITSVQEELAKVLEEKEALEAVVTNLTNNTTQMKELCNDLGCSRSNLRLLLGVLGAPLVPRAR</sequence>
<evidence type="ECO:0000256" key="1">
    <source>
        <dbReference type="SAM" id="Coils"/>
    </source>
</evidence>
<dbReference type="Pfam" id="PF26581">
    <property type="entry name" value="WIT1_2_N"/>
    <property type="match status" value="1"/>
</dbReference>
<keyword evidence="1" id="KW-0175">Coiled coil</keyword>
<evidence type="ECO:0000313" key="3">
    <source>
        <dbReference type="EMBL" id="KAL2521107.1"/>
    </source>
</evidence>
<feature type="coiled-coil region" evidence="1">
    <location>
        <begin position="96"/>
        <end position="150"/>
    </location>
</feature>